<dbReference type="InterPro" id="IPR023828">
    <property type="entry name" value="Peptidase_S8_Ser-AS"/>
</dbReference>
<evidence type="ECO:0000256" key="3">
    <source>
        <dbReference type="ARBA" id="ARBA00022801"/>
    </source>
</evidence>
<dbReference type="InterPro" id="IPR015500">
    <property type="entry name" value="Peptidase_S8_subtilisin-rel"/>
</dbReference>
<dbReference type="EMBL" id="JBBJUP010000015">
    <property type="protein sequence ID" value="MEJ8280850.1"/>
    <property type="molecule type" value="Genomic_DNA"/>
</dbReference>
<dbReference type="RefSeq" id="WP_340292463.1">
    <property type="nucleotide sequence ID" value="NZ_JBBJUP010000015.1"/>
</dbReference>
<dbReference type="PRINTS" id="PR00723">
    <property type="entry name" value="SUBTILISIN"/>
</dbReference>
<organism evidence="8 9">
    <name type="scientific">Pseudonocardia spirodelae</name>
    <dbReference type="NCBI Taxonomy" id="3133431"/>
    <lineage>
        <taxon>Bacteria</taxon>
        <taxon>Bacillati</taxon>
        <taxon>Actinomycetota</taxon>
        <taxon>Actinomycetes</taxon>
        <taxon>Pseudonocardiales</taxon>
        <taxon>Pseudonocardiaceae</taxon>
        <taxon>Pseudonocardia</taxon>
    </lineage>
</organism>
<evidence type="ECO:0000256" key="2">
    <source>
        <dbReference type="ARBA" id="ARBA00022670"/>
    </source>
</evidence>
<comment type="similarity">
    <text evidence="1 5 6">Belongs to the peptidase S8 family.</text>
</comment>
<accession>A0ABU8TBT1</accession>
<feature type="active site" description="Charge relay system" evidence="5">
    <location>
        <position position="170"/>
    </location>
</feature>
<feature type="active site" description="Charge relay system" evidence="5">
    <location>
        <position position="202"/>
    </location>
</feature>
<evidence type="ECO:0000256" key="5">
    <source>
        <dbReference type="PROSITE-ProRule" id="PRU01240"/>
    </source>
</evidence>
<dbReference type="InterPro" id="IPR036852">
    <property type="entry name" value="Peptidase_S8/S53_dom_sf"/>
</dbReference>
<proteinExistence type="inferred from homology"/>
<evidence type="ECO:0000259" key="7">
    <source>
        <dbReference type="Pfam" id="PF00082"/>
    </source>
</evidence>
<keyword evidence="4 5" id="KW-0720">Serine protease</keyword>
<sequence>MTDPRATVPGRVGGTLTGRYLLVLSDDLTGDDDAARSAVAEITGLAEVTSSRDAGPGVRPTLFARLGVAVAELAPERLRAVRDDRRFVAVEPERVLRALGTSPGGLSADYLRGFADAAGVLAEKAAGAAAADTPAPAQFADDDRTTWGLKATGADAAAETGAGITVAVLDTGLDLTHPDFGGREIESRSFVDGQEVQDVQGHGTHCIGTSCGPSAPGSGRRYGIAHEARIMVGKVLGDDGSGTDAGILEGIEWAIAGGAHVVSMSLGADLNEVSAAYENAGRRALDAGTLIVAAAGNNAQRSAGDVGFVGVPANSPSIMAVAAVDAALAIADFSAASSAVEGGQVDIAGPGVDVYSSWPMPQRTNTISGTSMATPHVSGIAALWSQRTGARGRDLWTRLTQSAQRLTLPSGDVGAGLVRAPGR</sequence>
<dbReference type="InterPro" id="IPR000209">
    <property type="entry name" value="Peptidase_S8/S53_dom"/>
</dbReference>
<feature type="active site" description="Charge relay system" evidence="5">
    <location>
        <position position="371"/>
    </location>
</feature>
<dbReference type="PANTHER" id="PTHR43399">
    <property type="entry name" value="SUBTILISIN-RELATED"/>
    <property type="match status" value="1"/>
</dbReference>
<evidence type="ECO:0000256" key="1">
    <source>
        <dbReference type="ARBA" id="ARBA00011073"/>
    </source>
</evidence>
<dbReference type="PROSITE" id="PS51892">
    <property type="entry name" value="SUBTILASE"/>
    <property type="match status" value="1"/>
</dbReference>
<dbReference type="Gene3D" id="3.40.50.200">
    <property type="entry name" value="Peptidase S8/S53 domain"/>
    <property type="match status" value="1"/>
</dbReference>
<gene>
    <name evidence="8" type="ORF">WJX68_18050</name>
</gene>
<name>A0ABU8TBT1_9PSEU</name>
<dbReference type="Proteomes" id="UP001364211">
    <property type="component" value="Unassembled WGS sequence"/>
</dbReference>
<evidence type="ECO:0000256" key="4">
    <source>
        <dbReference type="ARBA" id="ARBA00022825"/>
    </source>
</evidence>
<keyword evidence="3 5" id="KW-0378">Hydrolase</keyword>
<dbReference type="PROSITE" id="PS00136">
    <property type="entry name" value="SUBTILASE_ASP"/>
    <property type="match status" value="1"/>
</dbReference>
<feature type="domain" description="Peptidase S8/S53" evidence="7">
    <location>
        <begin position="161"/>
        <end position="403"/>
    </location>
</feature>
<dbReference type="SUPFAM" id="SSF52743">
    <property type="entry name" value="Subtilisin-like"/>
    <property type="match status" value="1"/>
</dbReference>
<comment type="caution">
    <text evidence="8">The sequence shown here is derived from an EMBL/GenBank/DDBJ whole genome shotgun (WGS) entry which is preliminary data.</text>
</comment>
<dbReference type="PANTHER" id="PTHR43399:SF4">
    <property type="entry name" value="CELL WALL-ASSOCIATED PROTEASE"/>
    <property type="match status" value="1"/>
</dbReference>
<keyword evidence="9" id="KW-1185">Reference proteome</keyword>
<protein>
    <submittedName>
        <fullName evidence="8">S8 family serine peptidase</fullName>
    </submittedName>
</protein>
<dbReference type="InterPro" id="IPR023827">
    <property type="entry name" value="Peptidase_S8_Asp-AS"/>
</dbReference>
<dbReference type="InterPro" id="IPR051048">
    <property type="entry name" value="Peptidase_S8/S53_subtilisin"/>
</dbReference>
<dbReference type="PROSITE" id="PS00138">
    <property type="entry name" value="SUBTILASE_SER"/>
    <property type="match status" value="1"/>
</dbReference>
<evidence type="ECO:0000256" key="6">
    <source>
        <dbReference type="RuleBase" id="RU003355"/>
    </source>
</evidence>
<evidence type="ECO:0000313" key="9">
    <source>
        <dbReference type="Proteomes" id="UP001364211"/>
    </source>
</evidence>
<dbReference type="Pfam" id="PF00082">
    <property type="entry name" value="Peptidase_S8"/>
    <property type="match status" value="1"/>
</dbReference>
<reference evidence="8 9" key="1">
    <citation type="submission" date="2024-03" db="EMBL/GenBank/DDBJ databases">
        <title>Draft genome sequence of Pseudonocardia sp. DW16-2.</title>
        <authorList>
            <person name="Duangmal K."/>
        </authorList>
    </citation>
    <scope>NUCLEOTIDE SEQUENCE [LARGE SCALE GENOMIC DNA]</scope>
    <source>
        <strain evidence="8 9">DW16-2</strain>
    </source>
</reference>
<keyword evidence="2 5" id="KW-0645">Protease</keyword>
<evidence type="ECO:0000313" key="8">
    <source>
        <dbReference type="EMBL" id="MEJ8280850.1"/>
    </source>
</evidence>